<evidence type="ECO:0000259" key="10">
    <source>
        <dbReference type="PROSITE" id="PS50929"/>
    </source>
</evidence>
<dbReference type="Pfam" id="PF00005">
    <property type="entry name" value="ABC_tran"/>
    <property type="match status" value="1"/>
</dbReference>
<feature type="transmembrane region" description="Helical" evidence="8">
    <location>
        <begin position="182"/>
        <end position="199"/>
    </location>
</feature>
<name>A0ABV7KBD9_9HYPH</name>
<dbReference type="PROSITE" id="PS00211">
    <property type="entry name" value="ABC_TRANSPORTER_1"/>
    <property type="match status" value="1"/>
</dbReference>
<feature type="transmembrane region" description="Helical" evidence="8">
    <location>
        <begin position="259"/>
        <end position="280"/>
    </location>
</feature>
<feature type="transmembrane region" description="Helical" evidence="8">
    <location>
        <begin position="21"/>
        <end position="49"/>
    </location>
</feature>
<evidence type="ECO:0000256" key="3">
    <source>
        <dbReference type="ARBA" id="ARBA00022692"/>
    </source>
</evidence>
<evidence type="ECO:0000256" key="5">
    <source>
        <dbReference type="ARBA" id="ARBA00022840"/>
    </source>
</evidence>
<evidence type="ECO:0000256" key="1">
    <source>
        <dbReference type="ARBA" id="ARBA00004651"/>
    </source>
</evidence>
<feature type="domain" description="ABC transporter" evidence="9">
    <location>
        <begin position="353"/>
        <end position="588"/>
    </location>
</feature>
<comment type="similarity">
    <text evidence="2">Belongs to the ABC transporter superfamily.</text>
</comment>
<evidence type="ECO:0000313" key="11">
    <source>
        <dbReference type="EMBL" id="MFC3204762.1"/>
    </source>
</evidence>
<feature type="transmembrane region" description="Helical" evidence="8">
    <location>
        <begin position="76"/>
        <end position="95"/>
    </location>
</feature>
<feature type="domain" description="ABC transmembrane type-1" evidence="10">
    <location>
        <begin position="26"/>
        <end position="313"/>
    </location>
</feature>
<dbReference type="SUPFAM" id="SSF90123">
    <property type="entry name" value="ABC transporter transmembrane region"/>
    <property type="match status" value="1"/>
</dbReference>
<dbReference type="EMBL" id="JBHRTK010000001">
    <property type="protein sequence ID" value="MFC3204762.1"/>
    <property type="molecule type" value="Genomic_DNA"/>
</dbReference>
<dbReference type="PANTHER" id="PTHR24221">
    <property type="entry name" value="ATP-BINDING CASSETTE SUB-FAMILY B"/>
    <property type="match status" value="1"/>
</dbReference>
<dbReference type="InterPro" id="IPR039421">
    <property type="entry name" value="Type_1_exporter"/>
</dbReference>
<dbReference type="PROSITE" id="PS50929">
    <property type="entry name" value="ABC_TM1F"/>
    <property type="match status" value="1"/>
</dbReference>
<dbReference type="RefSeq" id="WP_378217533.1">
    <property type="nucleotide sequence ID" value="NZ_JBHRTK010000001.1"/>
</dbReference>
<dbReference type="PANTHER" id="PTHR24221:SF654">
    <property type="entry name" value="ATP-BINDING CASSETTE SUB-FAMILY B MEMBER 6"/>
    <property type="match status" value="1"/>
</dbReference>
<dbReference type="PROSITE" id="PS50893">
    <property type="entry name" value="ABC_TRANSPORTER_2"/>
    <property type="match status" value="1"/>
</dbReference>
<protein>
    <submittedName>
        <fullName evidence="11">ABC transporter ATP-binding protein</fullName>
    </submittedName>
</protein>
<keyword evidence="7 8" id="KW-0472">Membrane</keyword>
<dbReference type="SMART" id="SM00382">
    <property type="entry name" value="AAA"/>
    <property type="match status" value="1"/>
</dbReference>
<accession>A0ABV7KBD9</accession>
<evidence type="ECO:0000259" key="9">
    <source>
        <dbReference type="PROSITE" id="PS50893"/>
    </source>
</evidence>
<evidence type="ECO:0000256" key="7">
    <source>
        <dbReference type="ARBA" id="ARBA00023136"/>
    </source>
</evidence>
<dbReference type="SUPFAM" id="SSF52540">
    <property type="entry name" value="P-loop containing nucleoside triphosphate hydrolases"/>
    <property type="match status" value="1"/>
</dbReference>
<keyword evidence="3 8" id="KW-0812">Transmembrane</keyword>
<evidence type="ECO:0000256" key="6">
    <source>
        <dbReference type="ARBA" id="ARBA00022989"/>
    </source>
</evidence>
<dbReference type="InterPro" id="IPR011527">
    <property type="entry name" value="ABC1_TM_dom"/>
</dbReference>
<evidence type="ECO:0000256" key="2">
    <source>
        <dbReference type="ARBA" id="ARBA00005417"/>
    </source>
</evidence>
<proteinExistence type="inferred from homology"/>
<evidence type="ECO:0000313" key="12">
    <source>
        <dbReference type="Proteomes" id="UP001595583"/>
    </source>
</evidence>
<organism evidence="11 12">
    <name type="scientific">Aquamicrobium soli</name>
    <dbReference type="NCBI Taxonomy" id="1811518"/>
    <lineage>
        <taxon>Bacteria</taxon>
        <taxon>Pseudomonadati</taxon>
        <taxon>Pseudomonadota</taxon>
        <taxon>Alphaproteobacteria</taxon>
        <taxon>Hyphomicrobiales</taxon>
        <taxon>Phyllobacteriaceae</taxon>
        <taxon>Aquamicrobium</taxon>
    </lineage>
</organism>
<evidence type="ECO:0000256" key="4">
    <source>
        <dbReference type="ARBA" id="ARBA00022741"/>
    </source>
</evidence>
<dbReference type="GO" id="GO:0005524">
    <property type="term" value="F:ATP binding"/>
    <property type="evidence" value="ECO:0007669"/>
    <property type="project" value="UniProtKB-KW"/>
</dbReference>
<keyword evidence="6 8" id="KW-1133">Transmembrane helix</keyword>
<dbReference type="InterPro" id="IPR027417">
    <property type="entry name" value="P-loop_NTPase"/>
</dbReference>
<dbReference type="Gene3D" id="1.20.1560.10">
    <property type="entry name" value="ABC transporter type 1, transmembrane domain"/>
    <property type="match status" value="1"/>
</dbReference>
<sequence>MVSPPLIARMRRIIRLAAAPPWAGPAIVALGLLAAVLEGAGLFLFIPLIESLGAIAEPNRWKPLFDYLMSPIPEHYRTATLVGVVCASILLKIAVNLANTWVTRYVDGLVAHQLRCRVFDQTISSCVDYRVESRRADIVTTIANNTWKLSQGLGLCYRLIICACTFVVFIALMLAISASLTLLSLLFIGLAALAIRFATRRADETGKAVVEENRQFGLRMWESINSLQLIRAFAREGYESQRLRQVSQRVRQRLLRLDMLWAAPGPVSEMSIALMIGVLILAAERTGTGVAALAAFLSLLYRLQGPVRELLQSKIALDGIGAAIDDVDDFLRATDTPFLASGSLPAPQLRRAVEFRDVSFRYAPGEPLALDGVSFSIPAGTTTAIVGESGAGKSTIMSLLFRFRDPTSGEILADGTALPAFDLHSWRERLSVMSQDVHLFNDTIAGNIGYADFDAGADQIKQAARIATADGFIAGLPDGYETRIGDQGMRLSGGQRQRIALARAILRDPDILLLDEATNALDVETEQAFQLALEQFSKNRTMVVIAHRLSTVRAADQIIVLSKGRVIEVGPPDQLLERPGHFAHLYNLQTGRLSAAAAS</sequence>
<keyword evidence="5 11" id="KW-0067">ATP-binding</keyword>
<gene>
    <name evidence="11" type="ORF">ACFOHJ_00880</name>
</gene>
<dbReference type="Proteomes" id="UP001595583">
    <property type="component" value="Unassembled WGS sequence"/>
</dbReference>
<dbReference type="InterPro" id="IPR017871">
    <property type="entry name" value="ABC_transporter-like_CS"/>
</dbReference>
<dbReference type="Pfam" id="PF00664">
    <property type="entry name" value="ABC_membrane"/>
    <property type="match status" value="1"/>
</dbReference>
<dbReference type="InterPro" id="IPR036640">
    <property type="entry name" value="ABC1_TM_sf"/>
</dbReference>
<comment type="caution">
    <text evidence="11">The sequence shown here is derived from an EMBL/GenBank/DDBJ whole genome shotgun (WGS) entry which is preliminary data.</text>
</comment>
<dbReference type="InterPro" id="IPR003439">
    <property type="entry name" value="ABC_transporter-like_ATP-bd"/>
</dbReference>
<keyword evidence="12" id="KW-1185">Reference proteome</keyword>
<dbReference type="InterPro" id="IPR003593">
    <property type="entry name" value="AAA+_ATPase"/>
</dbReference>
<dbReference type="Gene3D" id="3.40.50.300">
    <property type="entry name" value="P-loop containing nucleotide triphosphate hydrolases"/>
    <property type="match status" value="1"/>
</dbReference>
<keyword evidence="4" id="KW-0547">Nucleotide-binding</keyword>
<evidence type="ECO:0000256" key="8">
    <source>
        <dbReference type="SAM" id="Phobius"/>
    </source>
</evidence>
<comment type="subcellular location">
    <subcellularLocation>
        <location evidence="1">Cell membrane</location>
        <topology evidence="1">Multi-pass membrane protein</topology>
    </subcellularLocation>
</comment>
<reference evidence="12" key="1">
    <citation type="journal article" date="2019" name="Int. J. Syst. Evol. Microbiol.">
        <title>The Global Catalogue of Microorganisms (GCM) 10K type strain sequencing project: providing services to taxonomists for standard genome sequencing and annotation.</title>
        <authorList>
            <consortium name="The Broad Institute Genomics Platform"/>
            <consortium name="The Broad Institute Genome Sequencing Center for Infectious Disease"/>
            <person name="Wu L."/>
            <person name="Ma J."/>
        </authorList>
    </citation>
    <scope>NUCLEOTIDE SEQUENCE [LARGE SCALE GENOMIC DNA]</scope>
    <source>
        <strain evidence="12">KCTC 52165</strain>
    </source>
</reference>
<feature type="transmembrane region" description="Helical" evidence="8">
    <location>
        <begin position="155"/>
        <end position="176"/>
    </location>
</feature>